<dbReference type="EMBL" id="FUHU01000026">
    <property type="protein sequence ID" value="SJM59372.1"/>
    <property type="molecule type" value="Genomic_DNA"/>
</dbReference>
<dbReference type="GO" id="GO:0003676">
    <property type="term" value="F:nucleic acid binding"/>
    <property type="evidence" value="ECO:0007669"/>
    <property type="project" value="InterPro"/>
</dbReference>
<keyword evidence="3" id="KW-1185">Reference proteome</keyword>
<gene>
    <name evidence="2" type="ORF">CZ674_06720</name>
</gene>
<dbReference type="AlphaFoldDB" id="A0A1R4FUF7"/>
<proteinExistence type="predicted"/>
<reference evidence="2 3" key="1">
    <citation type="submission" date="2017-02" db="EMBL/GenBank/DDBJ databases">
        <authorList>
            <person name="Peterson S.W."/>
        </authorList>
    </citation>
    <scope>NUCLEOTIDE SEQUENCE [LARGE SCALE GENOMIC DNA]</scope>
    <source>
        <strain evidence="2 3">LMG 22410</strain>
    </source>
</reference>
<feature type="domain" description="Integrase catalytic" evidence="1">
    <location>
        <begin position="2"/>
        <end position="66"/>
    </location>
</feature>
<evidence type="ECO:0000313" key="2">
    <source>
        <dbReference type="EMBL" id="SJM59372.1"/>
    </source>
</evidence>
<dbReference type="Proteomes" id="UP000195787">
    <property type="component" value="Unassembled WGS sequence"/>
</dbReference>
<dbReference type="Gene3D" id="3.30.420.10">
    <property type="entry name" value="Ribonuclease H-like superfamily/Ribonuclease H"/>
    <property type="match status" value="1"/>
</dbReference>
<dbReference type="PANTHER" id="PTHR46889">
    <property type="entry name" value="TRANSPOSASE INSF FOR INSERTION SEQUENCE IS3B-RELATED"/>
    <property type="match status" value="1"/>
</dbReference>
<dbReference type="InterPro" id="IPR036397">
    <property type="entry name" value="RNaseH_sf"/>
</dbReference>
<dbReference type="SUPFAM" id="SSF53098">
    <property type="entry name" value="Ribonuclease H-like"/>
    <property type="match status" value="1"/>
</dbReference>
<dbReference type="InterPro" id="IPR050900">
    <property type="entry name" value="Transposase_IS3/IS150/IS904"/>
</dbReference>
<organism evidence="2 3">
    <name type="scientific">Agrococcus casei LMG 22410</name>
    <dbReference type="NCBI Taxonomy" id="1255656"/>
    <lineage>
        <taxon>Bacteria</taxon>
        <taxon>Bacillati</taxon>
        <taxon>Actinomycetota</taxon>
        <taxon>Actinomycetes</taxon>
        <taxon>Micrococcales</taxon>
        <taxon>Microbacteriaceae</taxon>
        <taxon>Agrococcus</taxon>
    </lineage>
</organism>
<accession>A0A1R4FUF7</accession>
<dbReference type="Pfam" id="PF13683">
    <property type="entry name" value="rve_3"/>
    <property type="match status" value="1"/>
</dbReference>
<dbReference type="InterPro" id="IPR001584">
    <property type="entry name" value="Integrase_cat-core"/>
</dbReference>
<dbReference type="InterPro" id="IPR012337">
    <property type="entry name" value="RNaseH-like_sf"/>
</dbReference>
<evidence type="ECO:0000259" key="1">
    <source>
        <dbReference type="Pfam" id="PF13683"/>
    </source>
</evidence>
<dbReference type="GO" id="GO:0015074">
    <property type="term" value="P:DNA integration"/>
    <property type="evidence" value="ECO:0007669"/>
    <property type="project" value="InterPro"/>
</dbReference>
<sequence length="81" mass="9584">MRLSVGRTGSCHDNAVAESWFSMLKNEMYYRQRFATRRHARFHVMQYIEVFYNRQRLHSSLGYRTPAEARSDHDIQTATAA</sequence>
<name>A0A1R4FUF7_9MICO</name>
<protein>
    <submittedName>
        <fullName evidence="2">Mobile element protein</fullName>
    </submittedName>
</protein>
<dbReference type="PANTHER" id="PTHR46889:SF4">
    <property type="entry name" value="TRANSPOSASE INSO FOR INSERTION SEQUENCE ELEMENT IS911B-RELATED"/>
    <property type="match status" value="1"/>
</dbReference>
<evidence type="ECO:0000313" key="3">
    <source>
        <dbReference type="Proteomes" id="UP000195787"/>
    </source>
</evidence>